<dbReference type="AlphaFoldDB" id="A0A5E4CHQ2"/>
<dbReference type="GO" id="GO:0043596">
    <property type="term" value="C:nuclear replication fork"/>
    <property type="evidence" value="ECO:0007669"/>
    <property type="project" value="TreeGrafter"/>
</dbReference>
<sequence length="186" mass="20931">MKLAEQFDKNMEELDVAQEQNKRNHDFIQEISEAETSHNCNDYVQMHPLHDIVPIIDNALIKKPMKGNTSISVANDQSNSQKPFDQNAEAAFNALFDGSTQKCSERLSQYLADALLNTRKNALKEEKIFINGTLVTEKLPSKTQDSLYLQVDPPIMTKSCVTPYSKEPEASSKPIGTFTTSDFEDN</sequence>
<gene>
    <name evidence="2" type="ORF">GHT09_013877</name>
    <name evidence="3" type="ORF">MONAX_5E005574</name>
</gene>
<evidence type="ECO:0000256" key="1">
    <source>
        <dbReference type="SAM" id="MobiDB-lite"/>
    </source>
</evidence>
<proteinExistence type="predicted"/>
<dbReference type="PANTHER" id="PTHR16434">
    <property type="entry name" value="EWING'S TUMOR-ASSOCIATED ANTIGEN 1 ETAA1"/>
    <property type="match status" value="1"/>
</dbReference>
<dbReference type="Pfam" id="PF15350">
    <property type="entry name" value="ETAA1"/>
    <property type="match status" value="1"/>
</dbReference>
<dbReference type="EMBL" id="CABDUW010001329">
    <property type="protein sequence ID" value="VTJ80649.1"/>
    <property type="molecule type" value="Genomic_DNA"/>
</dbReference>
<dbReference type="Proteomes" id="UP000662637">
    <property type="component" value="Unassembled WGS sequence"/>
</dbReference>
<accession>A0A5E4CHQ2</accession>
<organism evidence="3 4">
    <name type="scientific">Marmota monax</name>
    <name type="common">Woodchuck</name>
    <dbReference type="NCBI Taxonomy" id="9995"/>
    <lineage>
        <taxon>Eukaryota</taxon>
        <taxon>Metazoa</taxon>
        <taxon>Chordata</taxon>
        <taxon>Craniata</taxon>
        <taxon>Vertebrata</taxon>
        <taxon>Euteleostomi</taxon>
        <taxon>Mammalia</taxon>
        <taxon>Eutheria</taxon>
        <taxon>Euarchontoglires</taxon>
        <taxon>Glires</taxon>
        <taxon>Rodentia</taxon>
        <taxon>Sciuromorpha</taxon>
        <taxon>Sciuridae</taxon>
        <taxon>Xerinae</taxon>
        <taxon>Marmotini</taxon>
        <taxon>Marmota</taxon>
    </lineage>
</organism>
<dbReference type="PANTHER" id="PTHR16434:SF2">
    <property type="entry name" value="EWING'S TUMOR-ASSOCIATED ANTIGEN 1"/>
    <property type="match status" value="1"/>
</dbReference>
<dbReference type="InterPro" id="IPR029406">
    <property type="entry name" value="ETAA1"/>
</dbReference>
<name>A0A5E4CHQ2_MARMO</name>
<evidence type="ECO:0000313" key="4">
    <source>
        <dbReference type="Proteomes" id="UP000335636"/>
    </source>
</evidence>
<dbReference type="GO" id="GO:0043539">
    <property type="term" value="F:protein serine/threonine kinase activator activity"/>
    <property type="evidence" value="ECO:0007669"/>
    <property type="project" value="TreeGrafter"/>
</dbReference>
<keyword evidence="4" id="KW-1185">Reference proteome</keyword>
<reference evidence="2" key="2">
    <citation type="submission" date="2020-08" db="EMBL/GenBank/DDBJ databases">
        <authorList>
            <person name="Shumante A."/>
            <person name="Zimin A.V."/>
            <person name="Puiu D."/>
            <person name="Salzberg S.L."/>
        </authorList>
    </citation>
    <scope>NUCLEOTIDE SEQUENCE</scope>
    <source>
        <strain evidence="2">WC2-LM</strain>
        <tissue evidence="2">Liver</tissue>
    </source>
</reference>
<dbReference type="GO" id="GO:0006974">
    <property type="term" value="P:DNA damage response"/>
    <property type="evidence" value="ECO:0007669"/>
    <property type="project" value="TreeGrafter"/>
</dbReference>
<dbReference type="GO" id="GO:0031297">
    <property type="term" value="P:replication fork processing"/>
    <property type="evidence" value="ECO:0007669"/>
    <property type="project" value="TreeGrafter"/>
</dbReference>
<protein>
    <submittedName>
        <fullName evidence="3">Uncharacterized protein</fullName>
    </submittedName>
</protein>
<dbReference type="Proteomes" id="UP000335636">
    <property type="component" value="Unassembled WGS sequence"/>
</dbReference>
<feature type="region of interest" description="Disordered" evidence="1">
    <location>
        <begin position="162"/>
        <end position="186"/>
    </location>
</feature>
<evidence type="ECO:0000313" key="2">
    <source>
        <dbReference type="EMBL" id="KAF7475322.1"/>
    </source>
</evidence>
<feature type="compositionally biased region" description="Polar residues" evidence="1">
    <location>
        <begin position="177"/>
        <end position="186"/>
    </location>
</feature>
<dbReference type="GO" id="GO:2000001">
    <property type="term" value="P:regulation of DNA damage checkpoint"/>
    <property type="evidence" value="ECO:0007669"/>
    <property type="project" value="TreeGrafter"/>
</dbReference>
<dbReference type="EMBL" id="WJEC01003254">
    <property type="protein sequence ID" value="KAF7475322.1"/>
    <property type="molecule type" value="Genomic_DNA"/>
</dbReference>
<evidence type="ECO:0000313" key="3">
    <source>
        <dbReference type="EMBL" id="VTJ80649.1"/>
    </source>
</evidence>
<reference evidence="3 4" key="1">
    <citation type="submission" date="2019-04" db="EMBL/GenBank/DDBJ databases">
        <authorList>
            <person name="Alioto T."/>
            <person name="Alioto T."/>
        </authorList>
    </citation>
    <scope>NUCLEOTIDE SEQUENCE [LARGE SCALE GENOMIC DNA]</scope>
</reference>